<dbReference type="Pfam" id="PF01715">
    <property type="entry name" value="IPPT"/>
    <property type="match status" value="2"/>
</dbReference>
<evidence type="ECO:0000256" key="4">
    <source>
        <dbReference type="ARBA" id="ARBA00022840"/>
    </source>
</evidence>
<dbReference type="GO" id="GO:0006400">
    <property type="term" value="P:tRNA modification"/>
    <property type="evidence" value="ECO:0007669"/>
    <property type="project" value="TreeGrafter"/>
</dbReference>
<dbReference type="GO" id="GO:0052381">
    <property type="term" value="F:tRNA dimethylallyltransferase activity"/>
    <property type="evidence" value="ECO:0007669"/>
    <property type="project" value="InterPro"/>
</dbReference>
<dbReference type="Gene3D" id="3.40.50.300">
    <property type="entry name" value="P-loop containing nucleotide triphosphate hydrolases"/>
    <property type="match status" value="1"/>
</dbReference>
<gene>
    <name evidence="5" type="ORF">BQ2448_6592</name>
</gene>
<dbReference type="InterPro" id="IPR027417">
    <property type="entry name" value="P-loop_NTPase"/>
</dbReference>
<dbReference type="InterPro" id="IPR039657">
    <property type="entry name" value="Dimethylallyltransferase"/>
</dbReference>
<keyword evidence="6" id="KW-1185">Reference proteome</keyword>
<proteinExistence type="inferred from homology"/>
<dbReference type="GO" id="GO:0005739">
    <property type="term" value="C:mitochondrion"/>
    <property type="evidence" value="ECO:0007669"/>
    <property type="project" value="TreeGrafter"/>
</dbReference>
<evidence type="ECO:0000256" key="3">
    <source>
        <dbReference type="ARBA" id="ARBA00022741"/>
    </source>
</evidence>
<protein>
    <submittedName>
        <fullName evidence="5">BQ2448_6592 protein</fullName>
    </submittedName>
</protein>
<dbReference type="PANTHER" id="PTHR11088">
    <property type="entry name" value="TRNA DIMETHYLALLYLTRANSFERASE"/>
    <property type="match status" value="1"/>
</dbReference>
<dbReference type="AlphaFoldDB" id="A0A238FK37"/>
<dbReference type="SUPFAM" id="SSF52540">
    <property type="entry name" value="P-loop containing nucleoside triphosphate hydrolases"/>
    <property type="match status" value="1"/>
</dbReference>
<reference evidence="6" key="1">
    <citation type="submission" date="2016-09" db="EMBL/GenBank/DDBJ databases">
        <authorList>
            <person name="Jeantristanb JTB J.-T."/>
            <person name="Ricardo R."/>
        </authorList>
    </citation>
    <scope>NUCLEOTIDE SEQUENCE [LARGE SCALE GENOMIC DNA]</scope>
</reference>
<evidence type="ECO:0000313" key="6">
    <source>
        <dbReference type="Proteomes" id="UP000198372"/>
    </source>
</evidence>
<dbReference type="HAMAP" id="MF_00185">
    <property type="entry name" value="IPP_trans"/>
    <property type="match status" value="1"/>
</dbReference>
<keyword evidence="3" id="KW-0547">Nucleotide-binding</keyword>
<dbReference type="InterPro" id="IPR018022">
    <property type="entry name" value="IPT"/>
</dbReference>
<organism evidence="5 6">
    <name type="scientific">Microbotryum intermedium</name>
    <dbReference type="NCBI Taxonomy" id="269621"/>
    <lineage>
        <taxon>Eukaryota</taxon>
        <taxon>Fungi</taxon>
        <taxon>Dikarya</taxon>
        <taxon>Basidiomycota</taxon>
        <taxon>Pucciniomycotina</taxon>
        <taxon>Microbotryomycetes</taxon>
        <taxon>Microbotryales</taxon>
        <taxon>Microbotryaceae</taxon>
        <taxon>Microbotryum</taxon>
    </lineage>
</organism>
<keyword evidence="4" id="KW-0067">ATP-binding</keyword>
<evidence type="ECO:0000256" key="2">
    <source>
        <dbReference type="ARBA" id="ARBA00022679"/>
    </source>
</evidence>
<comment type="similarity">
    <text evidence="1">Belongs to the IPP transferase family.</text>
</comment>
<keyword evidence="2" id="KW-0808">Transferase</keyword>
<dbReference type="EMBL" id="FMSP01000020">
    <property type="protein sequence ID" value="SCV74160.1"/>
    <property type="molecule type" value="Genomic_DNA"/>
</dbReference>
<accession>A0A238FK37</accession>
<name>A0A238FK37_9BASI</name>
<dbReference type="GO" id="GO:0005524">
    <property type="term" value="F:ATP binding"/>
    <property type="evidence" value="ECO:0007669"/>
    <property type="project" value="UniProtKB-KW"/>
</dbReference>
<evidence type="ECO:0000256" key="1">
    <source>
        <dbReference type="ARBA" id="ARBA00005842"/>
    </source>
</evidence>
<dbReference type="STRING" id="269621.A0A238FK37"/>
<sequence>MLHHRKLFVQVSRRLLHTKFDRDPLPRIVGVVGTTGVGKTRLGVELAKAMPSLAPHPGPAPEAAPFGEVINSDSMQFYKGFDIMTNKTLPQEMQGVKHHLFNILEPDQTYTVHDFETDALSLIRDMQQRSVLPIFVGGSDYFLRHLIFNQGSIGRPANSWGDMGQGQEQARRVEPTSVLAKNLDDRVDKMVELGILEEVEQMWALQGHNLETADWSKGVYQSIGYKQLLPYISSRHGSSILPQLLLEAGIERTKTATHRYAELQIARLKEKLLPAIKALQDPTQVTVVMLDATDLTKWDQNVRKPAQDYLRAFLANEQLPDPTLLSPLAKRHLSGLPTHEHIVDPASVAHLLAVDHAARNFKQ</sequence>
<dbReference type="PANTHER" id="PTHR11088:SF89">
    <property type="entry name" value="TRNA DIMETHYLALLYLTRANSFERASE"/>
    <property type="match status" value="1"/>
</dbReference>
<evidence type="ECO:0000313" key="5">
    <source>
        <dbReference type="EMBL" id="SCV74160.1"/>
    </source>
</evidence>
<dbReference type="Proteomes" id="UP000198372">
    <property type="component" value="Unassembled WGS sequence"/>
</dbReference>
<dbReference type="OrthoDB" id="775260at2759"/>